<dbReference type="OrthoDB" id="7365677at2"/>
<dbReference type="NCBIfam" id="TIGR02976">
    <property type="entry name" value="phageshock_pspB"/>
    <property type="match status" value="1"/>
</dbReference>
<keyword evidence="3" id="KW-1185">Reference proteome</keyword>
<keyword evidence="1" id="KW-0812">Transmembrane</keyword>
<proteinExistence type="predicted"/>
<organism evidence="2 3">
    <name type="scientific">Allosphingosinicella indica</name>
    <dbReference type="NCBI Taxonomy" id="941907"/>
    <lineage>
        <taxon>Bacteria</taxon>
        <taxon>Pseudomonadati</taxon>
        <taxon>Pseudomonadota</taxon>
        <taxon>Alphaproteobacteria</taxon>
        <taxon>Sphingomonadales</taxon>
        <taxon>Sphingomonadaceae</taxon>
        <taxon>Allosphingosinicella</taxon>
    </lineage>
</organism>
<evidence type="ECO:0000313" key="3">
    <source>
        <dbReference type="Proteomes" id="UP000192934"/>
    </source>
</evidence>
<dbReference type="EMBL" id="LT840185">
    <property type="protein sequence ID" value="SMF70282.1"/>
    <property type="molecule type" value="Genomic_DNA"/>
</dbReference>
<dbReference type="RefSeq" id="WP_085218490.1">
    <property type="nucleotide sequence ID" value="NZ_LT840185.1"/>
</dbReference>
<feature type="transmembrane region" description="Helical" evidence="1">
    <location>
        <begin position="6"/>
        <end position="26"/>
    </location>
</feature>
<evidence type="ECO:0000313" key="2">
    <source>
        <dbReference type="EMBL" id="SMF70282.1"/>
    </source>
</evidence>
<name>A0A1X7GJE9_9SPHN</name>
<evidence type="ECO:0000256" key="1">
    <source>
        <dbReference type="SAM" id="Phobius"/>
    </source>
</evidence>
<reference evidence="3" key="1">
    <citation type="submission" date="2017-04" db="EMBL/GenBank/DDBJ databases">
        <authorList>
            <person name="Varghese N."/>
            <person name="Submissions S."/>
        </authorList>
    </citation>
    <scope>NUCLEOTIDE SEQUENCE [LARGE SCALE GENOMIC DNA]</scope>
    <source>
        <strain evidence="3">Dd16</strain>
    </source>
</reference>
<dbReference type="Pfam" id="PF06667">
    <property type="entry name" value="PspB"/>
    <property type="match status" value="1"/>
</dbReference>
<gene>
    <name evidence="2" type="ORF">SAMN06295910_1833</name>
</gene>
<dbReference type="GO" id="GO:0006355">
    <property type="term" value="P:regulation of DNA-templated transcription"/>
    <property type="evidence" value="ECO:0007669"/>
    <property type="project" value="InterPro"/>
</dbReference>
<keyword evidence="1" id="KW-0472">Membrane</keyword>
<dbReference type="AlphaFoldDB" id="A0A1X7GJE9"/>
<dbReference type="STRING" id="941907.SAMN06295910_1833"/>
<keyword evidence="1" id="KW-1133">Transmembrane helix</keyword>
<dbReference type="InterPro" id="IPR009554">
    <property type="entry name" value="Phageshock_PspB"/>
</dbReference>
<accession>A0A1X7GJE9</accession>
<protein>
    <submittedName>
        <fullName evidence="2">Phage shock protein B</fullName>
    </submittedName>
</protein>
<dbReference type="Proteomes" id="UP000192934">
    <property type="component" value="Chromosome I"/>
</dbReference>
<dbReference type="GO" id="GO:0009271">
    <property type="term" value="P:phage shock"/>
    <property type="evidence" value="ECO:0007669"/>
    <property type="project" value="InterPro"/>
</dbReference>
<sequence>MEDVLIAVVVCGMLFVALPWIIFHYVTRWKTAATLTGDDERLLEDLHVLGRRLDDRVATIERIMDAENPGWRQLTADPADIGIENRIQDRRNVQ</sequence>